<reference evidence="4 5" key="1">
    <citation type="journal article" date="2019" name="mSystems">
        <title>Life at home and on the roam: Genomic adaptions reflect the dual lifestyle of an intracellular, facultative symbiont.</title>
        <authorList>
            <person name="Burgsdorf I."/>
        </authorList>
    </citation>
    <scope>NUCLEOTIDE SEQUENCE [LARGE SCALE GENOMIC DNA]</scope>
    <source>
        <strain evidence="4">277cV</strain>
    </source>
</reference>
<dbReference type="PANTHER" id="PTHR34295:SF1">
    <property type="entry name" value="BIOTIN TRANSPORTER BIOY"/>
    <property type="match status" value="1"/>
</dbReference>
<dbReference type="GO" id="GO:0005886">
    <property type="term" value="C:plasma membrane"/>
    <property type="evidence" value="ECO:0007669"/>
    <property type="project" value="UniProtKB-SubCell"/>
</dbReference>
<evidence type="ECO:0000313" key="5">
    <source>
        <dbReference type="Proteomes" id="UP000317990"/>
    </source>
</evidence>
<keyword evidence="3" id="KW-0812">Transmembrane</keyword>
<dbReference type="EMBL" id="SRMO01000084">
    <property type="protein sequence ID" value="TGG90830.1"/>
    <property type="molecule type" value="Genomic_DNA"/>
</dbReference>
<dbReference type="AlphaFoldDB" id="A0A524RL85"/>
<name>A0A524RL85_9CHRO</name>
<comment type="subcellular location">
    <subcellularLocation>
        <location evidence="2">Cell membrane</location>
        <topology evidence="2">Multi-pass membrane protein</topology>
    </subcellularLocation>
</comment>
<dbReference type="Gene3D" id="1.10.1760.20">
    <property type="match status" value="1"/>
</dbReference>
<evidence type="ECO:0000256" key="3">
    <source>
        <dbReference type="SAM" id="Phobius"/>
    </source>
</evidence>
<feature type="transmembrane region" description="Helical" evidence="3">
    <location>
        <begin position="165"/>
        <end position="186"/>
    </location>
</feature>
<sequence>MKALITLLGAVAGVLLLVVASMIQPALPWPGSGGVALIDCPLSAQLPALLLTALVCGPRVGLITAVAYLTLGLARLPVFSGGGGMDYLVTPDFGFLVGFVPASWLVGRLAQQEGMEDPFNLWCACAGGILVVQTCGGLNLLVGALAGRWQDRALQLWLSYGLLPLPWQLLMACLPAVLALLLRRLLPIR</sequence>
<keyword evidence="2" id="KW-0813">Transport</keyword>
<comment type="caution">
    <text evidence="4">The sequence shown here is derived from an EMBL/GenBank/DDBJ whole genome shotgun (WGS) entry which is preliminary data.</text>
</comment>
<dbReference type="PIRSF" id="PIRSF016661">
    <property type="entry name" value="BioY"/>
    <property type="match status" value="1"/>
</dbReference>
<keyword evidence="3" id="KW-1133">Transmembrane helix</keyword>
<keyword evidence="2" id="KW-1003">Cell membrane</keyword>
<dbReference type="GO" id="GO:0015225">
    <property type="term" value="F:biotin transmembrane transporter activity"/>
    <property type="evidence" value="ECO:0007669"/>
    <property type="project" value="UniProtKB-UniRule"/>
</dbReference>
<accession>A0A524RL85</accession>
<proteinExistence type="inferred from homology"/>
<organism evidence="4 5">
    <name type="scientific">Aphanocapsa feldmannii 277cV</name>
    <dbReference type="NCBI Taxonomy" id="2507553"/>
    <lineage>
        <taxon>Bacteria</taxon>
        <taxon>Bacillati</taxon>
        <taxon>Cyanobacteriota</taxon>
        <taxon>Cyanophyceae</taxon>
        <taxon>Oscillatoriophycideae</taxon>
        <taxon>Chroococcales</taxon>
        <taxon>Microcystaceae</taxon>
        <taxon>Aphanocapsa</taxon>
    </lineage>
</organism>
<feature type="transmembrane region" description="Helical" evidence="3">
    <location>
        <begin position="87"/>
        <end position="107"/>
    </location>
</feature>
<evidence type="ECO:0000313" key="4">
    <source>
        <dbReference type="EMBL" id="TGG90830.1"/>
    </source>
</evidence>
<evidence type="ECO:0000256" key="2">
    <source>
        <dbReference type="PIRNR" id="PIRNR016661"/>
    </source>
</evidence>
<evidence type="ECO:0000256" key="1">
    <source>
        <dbReference type="ARBA" id="ARBA00010692"/>
    </source>
</evidence>
<comment type="similarity">
    <text evidence="1 2">Belongs to the BioY family.</text>
</comment>
<dbReference type="PANTHER" id="PTHR34295">
    <property type="entry name" value="BIOTIN TRANSPORTER BIOY"/>
    <property type="match status" value="1"/>
</dbReference>
<dbReference type="Pfam" id="PF02632">
    <property type="entry name" value="BioY"/>
    <property type="match status" value="1"/>
</dbReference>
<dbReference type="InterPro" id="IPR003784">
    <property type="entry name" value="BioY"/>
</dbReference>
<gene>
    <name evidence="4" type="ORF">ERJ67_08845</name>
</gene>
<keyword evidence="2 3" id="KW-0472">Membrane</keyword>
<dbReference type="Proteomes" id="UP000317990">
    <property type="component" value="Unassembled WGS sequence"/>
</dbReference>
<protein>
    <recommendedName>
        <fullName evidence="2">Biotin transporter</fullName>
    </recommendedName>
</protein>
<feature type="transmembrane region" description="Helical" evidence="3">
    <location>
        <begin position="119"/>
        <end position="145"/>
    </location>
</feature>